<accession>A0ABP7UKB8</accession>
<organism evidence="2 3">
    <name type="scientific">Hymenobacter glaciei</name>
    <dbReference type="NCBI Taxonomy" id="877209"/>
    <lineage>
        <taxon>Bacteria</taxon>
        <taxon>Pseudomonadati</taxon>
        <taxon>Bacteroidota</taxon>
        <taxon>Cytophagia</taxon>
        <taxon>Cytophagales</taxon>
        <taxon>Hymenobacteraceae</taxon>
        <taxon>Hymenobacter</taxon>
    </lineage>
</organism>
<dbReference type="EMBL" id="BAABDK010000026">
    <property type="protein sequence ID" value="GAA4045805.1"/>
    <property type="molecule type" value="Genomic_DNA"/>
</dbReference>
<name>A0ABP7UKB8_9BACT</name>
<feature type="transmembrane region" description="Helical" evidence="1">
    <location>
        <begin position="29"/>
        <end position="50"/>
    </location>
</feature>
<evidence type="ECO:0000313" key="3">
    <source>
        <dbReference type="Proteomes" id="UP001501469"/>
    </source>
</evidence>
<keyword evidence="1" id="KW-0812">Transmembrane</keyword>
<proteinExistence type="predicted"/>
<reference evidence="3" key="1">
    <citation type="journal article" date="2019" name="Int. J. Syst. Evol. Microbiol.">
        <title>The Global Catalogue of Microorganisms (GCM) 10K type strain sequencing project: providing services to taxonomists for standard genome sequencing and annotation.</title>
        <authorList>
            <consortium name="The Broad Institute Genomics Platform"/>
            <consortium name="The Broad Institute Genome Sequencing Center for Infectious Disease"/>
            <person name="Wu L."/>
            <person name="Ma J."/>
        </authorList>
    </citation>
    <scope>NUCLEOTIDE SEQUENCE [LARGE SCALE GENOMIC DNA]</scope>
    <source>
        <strain evidence="3">JCM 17225</strain>
    </source>
</reference>
<keyword evidence="3" id="KW-1185">Reference proteome</keyword>
<evidence type="ECO:0000256" key="1">
    <source>
        <dbReference type="SAM" id="Phobius"/>
    </source>
</evidence>
<evidence type="ECO:0000313" key="2">
    <source>
        <dbReference type="EMBL" id="GAA4045805.1"/>
    </source>
</evidence>
<keyword evidence="1" id="KW-1133">Transmembrane helix</keyword>
<keyword evidence="1" id="KW-0472">Membrane</keyword>
<dbReference type="Proteomes" id="UP001501469">
    <property type="component" value="Unassembled WGS sequence"/>
</dbReference>
<evidence type="ECO:0008006" key="4">
    <source>
        <dbReference type="Google" id="ProtNLM"/>
    </source>
</evidence>
<sequence length="52" mass="6019">MLVRWGWKHMPEFLLNREGHPAKSIRKTLLICLAIFVPLVAVIIYAIVFADK</sequence>
<protein>
    <recommendedName>
        <fullName evidence="4">Cardiolipin synthase N-terminal domain-containing protein</fullName>
    </recommendedName>
</protein>
<comment type="caution">
    <text evidence="2">The sequence shown here is derived from an EMBL/GenBank/DDBJ whole genome shotgun (WGS) entry which is preliminary data.</text>
</comment>
<gene>
    <name evidence="2" type="ORF">GCM10022409_34870</name>
</gene>
<dbReference type="RefSeq" id="WP_345057039.1">
    <property type="nucleotide sequence ID" value="NZ_BAABDK010000026.1"/>
</dbReference>